<name>A0A1X7V9U4_AMPQE</name>
<dbReference type="EnsemblMetazoa" id="Aqu2.1.37075_001">
    <property type="protein sequence ID" value="Aqu2.1.37075_001"/>
    <property type="gene ID" value="Aqu2.1.37075"/>
</dbReference>
<proteinExistence type="predicted"/>
<reference evidence="2" key="1">
    <citation type="submission" date="2017-05" db="UniProtKB">
        <authorList>
            <consortium name="EnsemblMetazoa"/>
        </authorList>
    </citation>
    <scope>IDENTIFICATION</scope>
</reference>
<accession>A0A1X7V9U4</accession>
<evidence type="ECO:0000256" key="1">
    <source>
        <dbReference type="SAM" id="MobiDB-lite"/>
    </source>
</evidence>
<feature type="region of interest" description="Disordered" evidence="1">
    <location>
        <begin position="28"/>
        <end position="47"/>
    </location>
</feature>
<sequence>MYLIFLGGEADGVGGKAERDMTPCCLVKNNTSPSNMPREREKGLFFH</sequence>
<dbReference type="AlphaFoldDB" id="A0A1X7V9U4"/>
<protein>
    <submittedName>
        <fullName evidence="2">Uncharacterized protein</fullName>
    </submittedName>
</protein>
<dbReference type="InParanoid" id="A0A1X7V9U4"/>
<evidence type="ECO:0000313" key="2">
    <source>
        <dbReference type="EnsemblMetazoa" id="Aqu2.1.37075_001"/>
    </source>
</evidence>
<feature type="compositionally biased region" description="Basic and acidic residues" evidence="1">
    <location>
        <begin position="37"/>
        <end position="47"/>
    </location>
</feature>
<organism evidence="2">
    <name type="scientific">Amphimedon queenslandica</name>
    <name type="common">Sponge</name>
    <dbReference type="NCBI Taxonomy" id="400682"/>
    <lineage>
        <taxon>Eukaryota</taxon>
        <taxon>Metazoa</taxon>
        <taxon>Porifera</taxon>
        <taxon>Demospongiae</taxon>
        <taxon>Heteroscleromorpha</taxon>
        <taxon>Haplosclerida</taxon>
        <taxon>Niphatidae</taxon>
        <taxon>Amphimedon</taxon>
    </lineage>
</organism>